<dbReference type="EMBL" id="CAIF01000075">
    <property type="protein sequence ID" value="CCH43303.1"/>
    <property type="molecule type" value="Genomic_DNA"/>
</dbReference>
<name>K0KQ40_WICCF</name>
<gene>
    <name evidence="3" type="ORF">BN7_2851</name>
</gene>
<dbReference type="Proteomes" id="UP000009328">
    <property type="component" value="Unassembled WGS sequence"/>
</dbReference>
<organism evidence="3 4">
    <name type="scientific">Wickerhamomyces ciferrii (strain ATCC 14091 / BCRC 22168 / CBS 111 / JCM 3599 / NBRC 0793 / NRRL Y-1031 F-60-10)</name>
    <name type="common">Yeast</name>
    <name type="synonym">Pichia ciferrii</name>
    <dbReference type="NCBI Taxonomy" id="1206466"/>
    <lineage>
        <taxon>Eukaryota</taxon>
        <taxon>Fungi</taxon>
        <taxon>Dikarya</taxon>
        <taxon>Ascomycota</taxon>
        <taxon>Saccharomycotina</taxon>
        <taxon>Saccharomycetes</taxon>
        <taxon>Phaffomycetales</taxon>
        <taxon>Wickerhamomycetaceae</taxon>
        <taxon>Wickerhamomyces</taxon>
    </lineage>
</organism>
<accession>K0KQ40</accession>
<feature type="chain" id="PRO_5003834948" evidence="2">
    <location>
        <begin position="23"/>
        <end position="452"/>
    </location>
</feature>
<feature type="signal peptide" evidence="2">
    <location>
        <begin position="1"/>
        <end position="22"/>
    </location>
</feature>
<dbReference type="HOGENOM" id="CLU_605814_0_0_1"/>
<sequence>MVKMRLKFHLFWWIWLCQVVISQSFEDIFNDLLPERLKDQYEVGIQSRLFANRYHTVEELVINLVGDPHYINTFDFNKPHNMALDDYTPSETKSMIELTNELEFGMYAELLDVYQRFYKVYDILGDMTVEDFIAVYDNVYGDQLPEEVIEGLSAGLEDDWLFKNMFEFNNGFDLNNFTSQPFIPFVDLDDYVEPDQDSDSIDAQIFLSLFKIPVFIAKLIAKIIWYLIKLKKYLELLETKIVLYIIKLIKLAMKIIRKIKRRIIWLLKNILNLYIPYRIAKKILAIIHLIIKYLRILCWEFQDILYRYQWKLIFAIKHAEKKFLLWALFFKECIYGKLDKPSKEELLYKDFVDADDDYYDWDDYDYFKEFSHYIYNPTYKTKDEELQKVIDYLKDSDENDYFDQDDDDDDDDREDDDDYTFDLKEEFGFDTVRLNLGKNVYFKSKSKNKNSY</sequence>
<evidence type="ECO:0000256" key="1">
    <source>
        <dbReference type="SAM" id="MobiDB-lite"/>
    </source>
</evidence>
<reference evidence="3 4" key="1">
    <citation type="journal article" date="2012" name="Eukaryot. Cell">
        <title>Draft genome sequence of Wickerhamomyces ciferrii NRRL Y-1031 F-60-10.</title>
        <authorList>
            <person name="Schneider J."/>
            <person name="Andrea H."/>
            <person name="Blom J."/>
            <person name="Jaenicke S."/>
            <person name="Ruckert C."/>
            <person name="Schorsch C."/>
            <person name="Szczepanowski R."/>
            <person name="Farwick M."/>
            <person name="Goesmann A."/>
            <person name="Puhler A."/>
            <person name="Schaffer S."/>
            <person name="Tauch A."/>
            <person name="Kohler T."/>
            <person name="Brinkrolf K."/>
        </authorList>
    </citation>
    <scope>NUCLEOTIDE SEQUENCE [LARGE SCALE GENOMIC DNA]</scope>
    <source>
        <strain evidence="4">ATCC 14091 / BCRC 22168 / CBS 111 / JCM 3599 / NBRC 0793 / NRRL Y-1031 F-60-10</strain>
    </source>
</reference>
<dbReference type="InParanoid" id="K0KQ40"/>
<evidence type="ECO:0000256" key="2">
    <source>
        <dbReference type="SAM" id="SignalP"/>
    </source>
</evidence>
<keyword evidence="4" id="KW-1185">Reference proteome</keyword>
<protein>
    <submittedName>
        <fullName evidence="3">Secreted protein</fullName>
    </submittedName>
</protein>
<evidence type="ECO:0000313" key="4">
    <source>
        <dbReference type="Proteomes" id="UP000009328"/>
    </source>
</evidence>
<dbReference type="AlphaFoldDB" id="K0KQ40"/>
<evidence type="ECO:0000313" key="3">
    <source>
        <dbReference type="EMBL" id="CCH43303.1"/>
    </source>
</evidence>
<feature type="region of interest" description="Disordered" evidence="1">
    <location>
        <begin position="398"/>
        <end position="418"/>
    </location>
</feature>
<proteinExistence type="predicted"/>
<keyword evidence="2" id="KW-0732">Signal</keyword>
<comment type="caution">
    <text evidence="3">The sequence shown here is derived from an EMBL/GenBank/DDBJ whole genome shotgun (WGS) entry which is preliminary data.</text>
</comment>